<feature type="region of interest" description="Disordered" evidence="1">
    <location>
        <begin position="1"/>
        <end position="41"/>
    </location>
</feature>
<dbReference type="Proteomes" id="UP001345219">
    <property type="component" value="Chromosome 9"/>
</dbReference>
<accession>A0AAN7GQ40</accession>
<gene>
    <name evidence="2" type="ORF">SAY87_010164</name>
</gene>
<evidence type="ECO:0000313" key="2">
    <source>
        <dbReference type="EMBL" id="KAK4743852.1"/>
    </source>
</evidence>
<dbReference type="AlphaFoldDB" id="A0AAN7GQ40"/>
<proteinExistence type="predicted"/>
<protein>
    <submittedName>
        <fullName evidence="2">Uncharacterized protein</fullName>
    </submittedName>
</protein>
<evidence type="ECO:0000256" key="1">
    <source>
        <dbReference type="SAM" id="MobiDB-lite"/>
    </source>
</evidence>
<reference evidence="2 3" key="1">
    <citation type="journal article" date="2023" name="Hortic Res">
        <title>Pangenome of water caltrop reveals structural variations and asymmetric subgenome divergence after allopolyploidization.</title>
        <authorList>
            <person name="Zhang X."/>
            <person name="Chen Y."/>
            <person name="Wang L."/>
            <person name="Yuan Y."/>
            <person name="Fang M."/>
            <person name="Shi L."/>
            <person name="Lu R."/>
            <person name="Comes H.P."/>
            <person name="Ma Y."/>
            <person name="Chen Y."/>
            <person name="Huang G."/>
            <person name="Zhou Y."/>
            <person name="Zheng Z."/>
            <person name="Qiu Y."/>
        </authorList>
    </citation>
    <scope>NUCLEOTIDE SEQUENCE [LARGE SCALE GENOMIC DNA]</scope>
    <source>
        <tissue evidence="2">Roots</tissue>
    </source>
</reference>
<feature type="compositionally biased region" description="Low complexity" evidence="1">
    <location>
        <begin position="10"/>
        <end position="21"/>
    </location>
</feature>
<name>A0AAN7GQ40_9MYRT</name>
<evidence type="ECO:0000313" key="3">
    <source>
        <dbReference type="Proteomes" id="UP001345219"/>
    </source>
</evidence>
<organism evidence="2 3">
    <name type="scientific">Trapa incisa</name>
    <dbReference type="NCBI Taxonomy" id="236973"/>
    <lineage>
        <taxon>Eukaryota</taxon>
        <taxon>Viridiplantae</taxon>
        <taxon>Streptophyta</taxon>
        <taxon>Embryophyta</taxon>
        <taxon>Tracheophyta</taxon>
        <taxon>Spermatophyta</taxon>
        <taxon>Magnoliopsida</taxon>
        <taxon>eudicotyledons</taxon>
        <taxon>Gunneridae</taxon>
        <taxon>Pentapetalae</taxon>
        <taxon>rosids</taxon>
        <taxon>malvids</taxon>
        <taxon>Myrtales</taxon>
        <taxon>Lythraceae</taxon>
        <taxon>Trapa</taxon>
    </lineage>
</organism>
<comment type="caution">
    <text evidence="2">The sequence shown here is derived from an EMBL/GenBank/DDBJ whole genome shotgun (WGS) entry which is preliminary data.</text>
</comment>
<feature type="region of interest" description="Disordered" evidence="1">
    <location>
        <begin position="87"/>
        <end position="122"/>
    </location>
</feature>
<dbReference type="EMBL" id="JAXIOK010000022">
    <property type="protein sequence ID" value="KAK4743852.1"/>
    <property type="molecule type" value="Genomic_DNA"/>
</dbReference>
<sequence>MAAAREATDSVDLLHLSGDDSSSLRKTPRQPKLSLRRGASSDPPLPIFSEILHLDLPGLYCGQDQALRRFRGQRKAVKVMELERPRRFEDSGTAWSQPRDGNCMSGLEAGARQSRPTETSAW</sequence>
<keyword evidence="3" id="KW-1185">Reference proteome</keyword>